<evidence type="ECO:0000256" key="8">
    <source>
        <dbReference type="PIRSR" id="PIRSR001434-2"/>
    </source>
</evidence>
<comment type="similarity">
    <text evidence="3 9">Belongs to the trans-sulfuration enzymes family.</text>
</comment>
<evidence type="ECO:0000313" key="11">
    <source>
        <dbReference type="Proteomes" id="UP000192578"/>
    </source>
</evidence>
<dbReference type="OrthoDB" id="3512640at2759"/>
<dbReference type="InterPro" id="IPR015422">
    <property type="entry name" value="PyrdxlP-dep_Trfase_small"/>
</dbReference>
<evidence type="ECO:0000256" key="9">
    <source>
        <dbReference type="RuleBase" id="RU362118"/>
    </source>
</evidence>
<dbReference type="UniPathway" id="UPA00136">
    <property type="reaction ID" value="UER00202"/>
</dbReference>
<proteinExistence type="inferred from homology"/>
<dbReference type="EC" id="4.4.1.1" evidence="4"/>
<comment type="cofactor">
    <cofactor evidence="1 9">
        <name>pyridoxal 5'-phosphate</name>
        <dbReference type="ChEBI" id="CHEBI:597326"/>
    </cofactor>
</comment>
<gene>
    <name evidence="10" type="ORF">BV898_10651</name>
</gene>
<protein>
    <recommendedName>
        <fullName evidence="4">cystathionine gamma-lyase</fullName>
        <ecNumber evidence="4">4.4.1.1</ecNumber>
    </recommendedName>
    <alternativeName>
        <fullName evidence="7">Gamma-cystathionase</fullName>
    </alternativeName>
</protein>
<dbReference type="Gene3D" id="3.40.640.10">
    <property type="entry name" value="Type I PLP-dependent aspartate aminotransferase-like (Major domain)"/>
    <property type="match status" value="1"/>
</dbReference>
<dbReference type="GO" id="GO:0005737">
    <property type="term" value="C:cytoplasm"/>
    <property type="evidence" value="ECO:0007669"/>
    <property type="project" value="TreeGrafter"/>
</dbReference>
<keyword evidence="6" id="KW-0198">Cysteine biosynthesis</keyword>
<dbReference type="Proteomes" id="UP000192578">
    <property type="component" value="Unassembled WGS sequence"/>
</dbReference>
<dbReference type="PIRSF" id="PIRSF001434">
    <property type="entry name" value="CGS"/>
    <property type="match status" value="1"/>
</dbReference>
<organism evidence="10 11">
    <name type="scientific">Hypsibius exemplaris</name>
    <name type="common">Freshwater tardigrade</name>
    <dbReference type="NCBI Taxonomy" id="2072580"/>
    <lineage>
        <taxon>Eukaryota</taxon>
        <taxon>Metazoa</taxon>
        <taxon>Ecdysozoa</taxon>
        <taxon>Tardigrada</taxon>
        <taxon>Eutardigrada</taxon>
        <taxon>Parachela</taxon>
        <taxon>Hypsibioidea</taxon>
        <taxon>Hypsibiidae</taxon>
        <taxon>Hypsibius</taxon>
    </lineage>
</organism>
<reference evidence="11" key="1">
    <citation type="submission" date="2017-01" db="EMBL/GenBank/DDBJ databases">
        <title>Comparative genomics of anhydrobiosis in the tardigrade Hypsibius dujardini.</title>
        <authorList>
            <person name="Yoshida Y."/>
            <person name="Koutsovoulos G."/>
            <person name="Laetsch D."/>
            <person name="Stevens L."/>
            <person name="Kumar S."/>
            <person name="Horikawa D."/>
            <person name="Ishino K."/>
            <person name="Komine S."/>
            <person name="Tomita M."/>
            <person name="Blaxter M."/>
            <person name="Arakawa K."/>
        </authorList>
    </citation>
    <scope>NUCLEOTIDE SEQUENCE [LARGE SCALE GENOMIC DNA]</scope>
    <source>
        <strain evidence="11">Z151</strain>
    </source>
</reference>
<keyword evidence="5 8" id="KW-0663">Pyridoxal phosphate</keyword>
<evidence type="ECO:0000256" key="1">
    <source>
        <dbReference type="ARBA" id="ARBA00001933"/>
    </source>
</evidence>
<dbReference type="EMBL" id="MTYJ01000093">
    <property type="protein sequence ID" value="OQV15138.1"/>
    <property type="molecule type" value="Genomic_DNA"/>
</dbReference>
<dbReference type="PANTHER" id="PTHR11808">
    <property type="entry name" value="TRANS-SULFURATION ENZYME FAMILY MEMBER"/>
    <property type="match status" value="1"/>
</dbReference>
<accession>A0A1W0WIU2</accession>
<dbReference type="InterPro" id="IPR015421">
    <property type="entry name" value="PyrdxlP-dep_Trfase_major"/>
</dbReference>
<dbReference type="Gene3D" id="3.90.1150.10">
    <property type="entry name" value="Aspartate Aminotransferase, domain 1"/>
    <property type="match status" value="1"/>
</dbReference>
<dbReference type="InterPro" id="IPR000277">
    <property type="entry name" value="Cys/Met-Metab_PyrdxlP-dep_enz"/>
</dbReference>
<evidence type="ECO:0000256" key="7">
    <source>
        <dbReference type="ARBA" id="ARBA00029853"/>
    </source>
</evidence>
<keyword evidence="11" id="KW-1185">Reference proteome</keyword>
<keyword evidence="6" id="KW-0028">Amino-acid biosynthesis</keyword>
<dbReference type="FunFam" id="3.90.1150.10:FF:000008">
    <property type="entry name" value="Cystathionine gamma-synthase"/>
    <property type="match status" value="1"/>
</dbReference>
<dbReference type="PANTHER" id="PTHR11808:SF15">
    <property type="entry name" value="CYSTATHIONINE GAMMA-LYASE"/>
    <property type="match status" value="1"/>
</dbReference>
<feature type="modified residue" description="N6-(pyridoxal phosphate)lysine" evidence="8">
    <location>
        <position position="207"/>
    </location>
</feature>
<dbReference type="FunFam" id="3.40.640.10:FF:000009">
    <property type="entry name" value="Cystathionine gamma-synthase homolog"/>
    <property type="match status" value="1"/>
</dbReference>
<evidence type="ECO:0000256" key="5">
    <source>
        <dbReference type="ARBA" id="ARBA00022898"/>
    </source>
</evidence>
<evidence type="ECO:0000256" key="6">
    <source>
        <dbReference type="ARBA" id="ARBA00023192"/>
    </source>
</evidence>
<dbReference type="CDD" id="cd00614">
    <property type="entry name" value="CGS_like"/>
    <property type="match status" value="1"/>
</dbReference>
<dbReference type="GO" id="GO:0019346">
    <property type="term" value="P:transsulfuration"/>
    <property type="evidence" value="ECO:0007669"/>
    <property type="project" value="InterPro"/>
</dbReference>
<comment type="pathway">
    <text evidence="2">Amino-acid biosynthesis; L-cysteine biosynthesis; L-cysteine from L-homocysteine and L-serine: step 2/2.</text>
</comment>
<dbReference type="GO" id="GO:0030170">
    <property type="term" value="F:pyridoxal phosphate binding"/>
    <property type="evidence" value="ECO:0007669"/>
    <property type="project" value="InterPro"/>
</dbReference>
<dbReference type="GO" id="GO:0019343">
    <property type="term" value="P:cysteine biosynthetic process via cystathionine"/>
    <property type="evidence" value="ECO:0007669"/>
    <property type="project" value="TreeGrafter"/>
</dbReference>
<sequence>MGSLSNSEPFAKFATTAIHTGSHRDLEGYGAVIAPITISSTYVQSAPGEFQYEYSRLDNPSRKALEETLAALENGKYAATFGSGLAAVSQITQLVKAGDEVICASDCYGGTNDFFRNRAVNNGLKVTLVDCTDVDKVAAALTENTRLVWLESPANPTIKITDIKAVSDLVHAYNKDILVAVDNTFMSSYFQRPLDLGADISHQSLTKYMNGHCDVVMGAAVVNDEKLYEKLFYLQRANGAVPSPIDCFLVSRGLKTLHLRMREHMTNGLIVAKFLESHPCVEKVLHPGLPSHPQYELVKKQARGTSGMLCFYVKGGLQEAKSFLKNLKLIVLAVSLGGPESLVAHPATMTHKHTPKENRLAVGITDNLIRLSVGLETVEDLTADLDQALRTAVAV</sequence>
<dbReference type="AlphaFoldDB" id="A0A1W0WIU2"/>
<evidence type="ECO:0000256" key="2">
    <source>
        <dbReference type="ARBA" id="ARBA00005038"/>
    </source>
</evidence>
<dbReference type="Pfam" id="PF01053">
    <property type="entry name" value="Cys_Met_Meta_PP"/>
    <property type="match status" value="1"/>
</dbReference>
<dbReference type="SUPFAM" id="SSF53383">
    <property type="entry name" value="PLP-dependent transferases"/>
    <property type="match status" value="1"/>
</dbReference>
<evidence type="ECO:0000256" key="3">
    <source>
        <dbReference type="ARBA" id="ARBA00009077"/>
    </source>
</evidence>
<dbReference type="GO" id="GO:0004123">
    <property type="term" value="F:cystathionine gamma-lyase activity"/>
    <property type="evidence" value="ECO:0007669"/>
    <property type="project" value="TreeGrafter"/>
</dbReference>
<evidence type="ECO:0000313" key="10">
    <source>
        <dbReference type="EMBL" id="OQV15138.1"/>
    </source>
</evidence>
<name>A0A1W0WIU2_HYPEX</name>
<dbReference type="InterPro" id="IPR015424">
    <property type="entry name" value="PyrdxlP-dep_Trfase"/>
</dbReference>
<evidence type="ECO:0000256" key="4">
    <source>
        <dbReference type="ARBA" id="ARBA00012085"/>
    </source>
</evidence>
<comment type="caution">
    <text evidence="10">The sequence shown here is derived from an EMBL/GenBank/DDBJ whole genome shotgun (WGS) entry which is preliminary data.</text>
</comment>